<reference evidence="5 6" key="1">
    <citation type="submission" date="2016-10" db="EMBL/GenBank/DDBJ databases">
        <title>Proteomics and genomics reveal pathogen-plant mechanisms compatible with a hemibiotrophic lifestyle of Diplodia corticola.</title>
        <authorList>
            <person name="Fernandes I."/>
            <person name="De Jonge R."/>
            <person name="Van De Peer Y."/>
            <person name="Devreese B."/>
            <person name="Alves A."/>
            <person name="Esteves A.C."/>
        </authorList>
    </citation>
    <scope>NUCLEOTIDE SEQUENCE [LARGE SCALE GENOMIC DNA]</scope>
    <source>
        <strain evidence="5 6">CBS 112549</strain>
    </source>
</reference>
<dbReference type="InterPro" id="IPR052766">
    <property type="entry name" value="S41A_metabolite_peptidase"/>
</dbReference>
<dbReference type="Pfam" id="PF23658">
    <property type="entry name" value="PDZ_CPAF_rel"/>
    <property type="match status" value="1"/>
</dbReference>
<keyword evidence="2" id="KW-0732">Signal</keyword>
<dbReference type="GeneID" id="31016752"/>
<evidence type="ECO:0000313" key="6">
    <source>
        <dbReference type="Proteomes" id="UP000183809"/>
    </source>
</evidence>
<evidence type="ECO:0000313" key="5">
    <source>
        <dbReference type="EMBL" id="OJD31424.1"/>
    </source>
</evidence>
<evidence type="ECO:0000259" key="3">
    <source>
        <dbReference type="Pfam" id="PF03572"/>
    </source>
</evidence>
<dbReference type="OrthoDB" id="27214at2759"/>
<dbReference type="RefSeq" id="XP_020127684.1">
    <property type="nucleotide sequence ID" value="XM_020276491.1"/>
</dbReference>
<evidence type="ECO:0000256" key="2">
    <source>
        <dbReference type="SAM" id="SignalP"/>
    </source>
</evidence>
<dbReference type="GO" id="GO:0006508">
    <property type="term" value="P:proteolysis"/>
    <property type="evidence" value="ECO:0007669"/>
    <property type="project" value="InterPro"/>
</dbReference>
<evidence type="ECO:0000259" key="4">
    <source>
        <dbReference type="Pfam" id="PF23658"/>
    </source>
</evidence>
<organism evidence="5 6">
    <name type="scientific">Diplodia corticola</name>
    <dbReference type="NCBI Taxonomy" id="236234"/>
    <lineage>
        <taxon>Eukaryota</taxon>
        <taxon>Fungi</taxon>
        <taxon>Dikarya</taxon>
        <taxon>Ascomycota</taxon>
        <taxon>Pezizomycotina</taxon>
        <taxon>Dothideomycetes</taxon>
        <taxon>Dothideomycetes incertae sedis</taxon>
        <taxon>Botryosphaeriales</taxon>
        <taxon>Botryosphaeriaceae</taxon>
        <taxon>Diplodia</taxon>
    </lineage>
</organism>
<dbReference type="EMBL" id="MNUE01000048">
    <property type="protein sequence ID" value="OJD31424.1"/>
    <property type="molecule type" value="Genomic_DNA"/>
</dbReference>
<dbReference type="STRING" id="236234.A0A1J9QSJ9"/>
<feature type="domain" description="CPAF-like PDZ" evidence="4">
    <location>
        <begin position="157"/>
        <end position="276"/>
    </location>
</feature>
<dbReference type="InterPro" id="IPR005151">
    <property type="entry name" value="Tail-specific_protease"/>
</dbReference>
<name>A0A1J9QSJ9_9PEZI</name>
<feature type="compositionally biased region" description="Low complexity" evidence="1">
    <location>
        <begin position="297"/>
        <end position="314"/>
    </location>
</feature>
<feature type="domain" description="Tail specific protease" evidence="3">
    <location>
        <begin position="347"/>
        <end position="420"/>
    </location>
</feature>
<keyword evidence="6" id="KW-1185">Reference proteome</keyword>
<dbReference type="PANTHER" id="PTHR37049:SF4">
    <property type="entry name" value="RHODANESE DOMAIN-CONTAINING PROTEIN"/>
    <property type="match status" value="1"/>
</dbReference>
<dbReference type="Pfam" id="PF03572">
    <property type="entry name" value="Peptidase_S41"/>
    <property type="match status" value="1"/>
</dbReference>
<dbReference type="Gene3D" id="3.90.226.10">
    <property type="entry name" value="2-enoyl-CoA Hydratase, Chain A, domain 1"/>
    <property type="match status" value="1"/>
</dbReference>
<dbReference type="AlphaFoldDB" id="A0A1J9QSJ9"/>
<dbReference type="PANTHER" id="PTHR37049">
    <property type="entry name" value="PEPTIDASE S41 FAMILY PROTEIN"/>
    <property type="match status" value="1"/>
</dbReference>
<dbReference type="Proteomes" id="UP000183809">
    <property type="component" value="Unassembled WGS sequence"/>
</dbReference>
<dbReference type="InterPro" id="IPR056186">
    <property type="entry name" value="PDZ_CPAF-rel"/>
</dbReference>
<dbReference type="SUPFAM" id="SSF52096">
    <property type="entry name" value="ClpP/crotonase"/>
    <property type="match status" value="1"/>
</dbReference>
<evidence type="ECO:0000256" key="1">
    <source>
        <dbReference type="SAM" id="MobiDB-lite"/>
    </source>
</evidence>
<protein>
    <submittedName>
        <fullName evidence="5">Peptidase s41 family protein</fullName>
    </submittedName>
</protein>
<gene>
    <name evidence="5" type="ORF">BKCO1_4800050</name>
</gene>
<accession>A0A1J9QSJ9</accession>
<feature type="chain" id="PRO_5012995596" evidence="2">
    <location>
        <begin position="18"/>
        <end position="712"/>
    </location>
</feature>
<dbReference type="GO" id="GO:0008236">
    <property type="term" value="F:serine-type peptidase activity"/>
    <property type="evidence" value="ECO:0007669"/>
    <property type="project" value="InterPro"/>
</dbReference>
<comment type="caution">
    <text evidence="5">The sequence shown here is derived from an EMBL/GenBank/DDBJ whole genome shotgun (WGS) entry which is preliminary data.</text>
</comment>
<feature type="signal peptide" evidence="2">
    <location>
        <begin position="1"/>
        <end position="17"/>
    </location>
</feature>
<proteinExistence type="predicted"/>
<feature type="region of interest" description="Disordered" evidence="1">
    <location>
        <begin position="292"/>
        <end position="314"/>
    </location>
</feature>
<sequence length="712" mass="76559">MVHAAAISAAMLSAASLAPRAFNTTTTTSGDACAQLSQLLDQHPGAKLVRASEGYSCLKAVPVDVKGDAQLVSEIYNILTWHSPLAYLKDPPEGYPNPPVDLLAGLEDIQRKIVDNEYESEYDVQNDITVLLSKGYDGHLAWIPDISSVISFNRLNAQADLVSLSLDGKSLPKVYLKRDIDAVYHGANFTPSALHTIDNQTAYDYLVSFAEDDFSCHDPDARYQDLFYNPAGVSQTGSSSSFFTGANKYVGDKTILGHENGTKTAINNYAFVPQNLSGITSGSDLFEAFLTGPSPTPTSTATDTDTSTSSTSATPIPTAYNYPYPVNKASDNTVSGYFLNGTAHRDVAVLSSPSFEASNLTEFQTTVRHFLAAATAANKTRLIIDLRHNGGGLVNLGYDLFKQLFPQQDPFGATRVRAVPAIDAMGLVTSAWADAHAANESAVESALLDLDSTTIDEFWYRKRLDAAGRDFASWPALFGPDATLAQTDNFTHLLRKNWSDVEWTGAIAGYGALAAPVTPPQPFAESDVVLLQDGYCASTCAVFSELVRAQAPRVRSVVLGGRPRTGPAVAVGGTKGAETLNFGQVVEKAEQVVALAAEVGDGKEEERRQMLEEAGVVALTETDVLFKRVQRDSETGAAKAQINYRDNYRWGSGEGTGLPLQFVADYADCRLWYTPRMLYDVVAVWETVGKAVWGGGDDLCVEGSTGYGTASR</sequence>
<dbReference type="InterPro" id="IPR029045">
    <property type="entry name" value="ClpP/crotonase-like_dom_sf"/>
</dbReference>